<comment type="subcellular location">
    <subcellularLocation>
        <location evidence="1">Cell inner membrane</location>
        <topology evidence="1">Multi-pass membrane protein</topology>
    </subcellularLocation>
    <subcellularLocation>
        <location evidence="8">Cell membrane</location>
        <topology evidence="8">Multi-pass membrane protein</topology>
    </subcellularLocation>
</comment>
<evidence type="ECO:0000313" key="11">
    <source>
        <dbReference type="Proteomes" id="UP001156882"/>
    </source>
</evidence>
<dbReference type="PANTHER" id="PTHR30614:SF41">
    <property type="entry name" value="INNER MEMBRANE AMINO-ACID ABC TRANSPORTER PERMEASE PROTEIN YHDY"/>
    <property type="match status" value="1"/>
</dbReference>
<protein>
    <submittedName>
        <fullName evidence="10">Amino acid ABC transporter permease</fullName>
    </submittedName>
</protein>
<dbReference type="InterPro" id="IPR043429">
    <property type="entry name" value="ArtM/GltK/GlnP/TcyL/YhdX-like"/>
</dbReference>
<sequence>MSDLAIPRARPSGWNDRWRIWRAGLFSSPLNTIVTLLVVATALWILKGLFFWALVDATWSGTADDCAKSSGACWAFVRANSKLMVFGTYPIDLLWRPILSLVLMFGLMIASMVPRLWSKWLVVAWIATPLAVILLLGGFFTARPVSTNDWGGLPLTLLIWTIAYAAAFAIAIPLALARRSNMGGIRLVSTGFIEIIRGLPMVVILLVSSQIVPMMLPAFDVNLFFSVEVALTIFIACYLAEVIRAGIQSLPAGQTEAARALGLSYWQTTGLVVLPQALRAIIPPLVNLGIGVFLSTPLIAFIGMIDFLSAVKIAASNEQVWPGRYTEAYVFAAIVYFAICFAASRYSLWLEGRLKASERQQAEKKR</sequence>
<keyword evidence="7 8" id="KW-0472">Membrane</keyword>
<keyword evidence="11" id="KW-1185">Reference proteome</keyword>
<feature type="transmembrane region" description="Helical" evidence="8">
    <location>
        <begin position="152"/>
        <end position="177"/>
    </location>
</feature>
<evidence type="ECO:0000256" key="3">
    <source>
        <dbReference type="ARBA" id="ARBA00022448"/>
    </source>
</evidence>
<keyword evidence="5 8" id="KW-0812">Transmembrane</keyword>
<dbReference type="EMBL" id="BSPC01000096">
    <property type="protein sequence ID" value="GLS24092.1"/>
    <property type="molecule type" value="Genomic_DNA"/>
</dbReference>
<keyword evidence="4" id="KW-1003">Cell membrane</keyword>
<dbReference type="SUPFAM" id="SSF161098">
    <property type="entry name" value="MetI-like"/>
    <property type="match status" value="1"/>
</dbReference>
<organism evidence="10 11">
    <name type="scientific">Labrys miyagiensis</name>
    <dbReference type="NCBI Taxonomy" id="346912"/>
    <lineage>
        <taxon>Bacteria</taxon>
        <taxon>Pseudomonadati</taxon>
        <taxon>Pseudomonadota</taxon>
        <taxon>Alphaproteobacteria</taxon>
        <taxon>Hyphomicrobiales</taxon>
        <taxon>Xanthobacteraceae</taxon>
        <taxon>Labrys</taxon>
    </lineage>
</organism>
<dbReference type="Proteomes" id="UP001156882">
    <property type="component" value="Unassembled WGS sequence"/>
</dbReference>
<dbReference type="Gene3D" id="1.10.3720.10">
    <property type="entry name" value="MetI-like"/>
    <property type="match status" value="1"/>
</dbReference>
<dbReference type="CDD" id="cd06261">
    <property type="entry name" value="TM_PBP2"/>
    <property type="match status" value="1"/>
</dbReference>
<evidence type="ECO:0000256" key="6">
    <source>
        <dbReference type="ARBA" id="ARBA00022989"/>
    </source>
</evidence>
<dbReference type="Pfam" id="PF00528">
    <property type="entry name" value="BPD_transp_1"/>
    <property type="match status" value="1"/>
</dbReference>
<dbReference type="PROSITE" id="PS50928">
    <property type="entry name" value="ABC_TM1"/>
    <property type="match status" value="1"/>
</dbReference>
<evidence type="ECO:0000259" key="9">
    <source>
        <dbReference type="PROSITE" id="PS50928"/>
    </source>
</evidence>
<evidence type="ECO:0000313" key="10">
    <source>
        <dbReference type="EMBL" id="GLS24092.1"/>
    </source>
</evidence>
<keyword evidence="6 8" id="KW-1133">Transmembrane helix</keyword>
<keyword evidence="3 8" id="KW-0813">Transport</keyword>
<dbReference type="InterPro" id="IPR010065">
    <property type="entry name" value="AA_ABC_transptr_permease_3TM"/>
</dbReference>
<evidence type="ECO:0000256" key="4">
    <source>
        <dbReference type="ARBA" id="ARBA00022475"/>
    </source>
</evidence>
<name>A0ABQ6CUR5_9HYPH</name>
<gene>
    <name evidence="10" type="ORF">GCM10007874_71130</name>
</gene>
<feature type="domain" description="ABC transmembrane type-1" evidence="9">
    <location>
        <begin position="153"/>
        <end position="347"/>
    </location>
</feature>
<proteinExistence type="inferred from homology"/>
<feature type="transmembrane region" description="Helical" evidence="8">
    <location>
        <begin position="222"/>
        <end position="240"/>
    </location>
</feature>
<evidence type="ECO:0000256" key="1">
    <source>
        <dbReference type="ARBA" id="ARBA00004429"/>
    </source>
</evidence>
<dbReference type="RefSeq" id="WP_284317014.1">
    <property type="nucleotide sequence ID" value="NZ_BSPC01000096.1"/>
</dbReference>
<dbReference type="InterPro" id="IPR035906">
    <property type="entry name" value="MetI-like_sf"/>
</dbReference>
<evidence type="ECO:0000256" key="7">
    <source>
        <dbReference type="ARBA" id="ARBA00023136"/>
    </source>
</evidence>
<evidence type="ECO:0000256" key="2">
    <source>
        <dbReference type="ARBA" id="ARBA00010072"/>
    </source>
</evidence>
<dbReference type="PANTHER" id="PTHR30614">
    <property type="entry name" value="MEMBRANE COMPONENT OF AMINO ACID ABC TRANSPORTER"/>
    <property type="match status" value="1"/>
</dbReference>
<dbReference type="InterPro" id="IPR000515">
    <property type="entry name" value="MetI-like"/>
</dbReference>
<feature type="transmembrane region" description="Helical" evidence="8">
    <location>
        <begin position="93"/>
        <end position="113"/>
    </location>
</feature>
<feature type="transmembrane region" description="Helical" evidence="8">
    <location>
        <begin position="20"/>
        <end position="46"/>
    </location>
</feature>
<evidence type="ECO:0000256" key="5">
    <source>
        <dbReference type="ARBA" id="ARBA00022692"/>
    </source>
</evidence>
<feature type="transmembrane region" description="Helical" evidence="8">
    <location>
        <begin position="285"/>
        <end position="308"/>
    </location>
</feature>
<dbReference type="NCBIfam" id="TIGR01726">
    <property type="entry name" value="HEQRo_perm_3TM"/>
    <property type="match status" value="1"/>
</dbReference>
<feature type="transmembrane region" description="Helical" evidence="8">
    <location>
        <begin position="328"/>
        <end position="349"/>
    </location>
</feature>
<feature type="transmembrane region" description="Helical" evidence="8">
    <location>
        <begin position="120"/>
        <end position="140"/>
    </location>
</feature>
<reference evidence="11" key="1">
    <citation type="journal article" date="2019" name="Int. J. Syst. Evol. Microbiol.">
        <title>The Global Catalogue of Microorganisms (GCM) 10K type strain sequencing project: providing services to taxonomists for standard genome sequencing and annotation.</title>
        <authorList>
            <consortium name="The Broad Institute Genomics Platform"/>
            <consortium name="The Broad Institute Genome Sequencing Center for Infectious Disease"/>
            <person name="Wu L."/>
            <person name="Ma J."/>
        </authorList>
    </citation>
    <scope>NUCLEOTIDE SEQUENCE [LARGE SCALE GENOMIC DNA]</scope>
    <source>
        <strain evidence="11">NBRC 101365</strain>
    </source>
</reference>
<evidence type="ECO:0000256" key="8">
    <source>
        <dbReference type="RuleBase" id="RU363032"/>
    </source>
</evidence>
<comment type="similarity">
    <text evidence="2">Belongs to the binding-protein-dependent transport system permease family. HisMQ subfamily.</text>
</comment>
<accession>A0ABQ6CUR5</accession>
<comment type="caution">
    <text evidence="10">The sequence shown here is derived from an EMBL/GenBank/DDBJ whole genome shotgun (WGS) entry which is preliminary data.</text>
</comment>